<evidence type="ECO:0000313" key="3">
    <source>
        <dbReference type="EMBL" id="MFI7586864.1"/>
    </source>
</evidence>
<dbReference type="InterPro" id="IPR029069">
    <property type="entry name" value="HotDog_dom_sf"/>
</dbReference>
<proteinExistence type="inferred from homology"/>
<dbReference type="Gene3D" id="3.10.129.10">
    <property type="entry name" value="Hotdog Thioesterase"/>
    <property type="match status" value="1"/>
</dbReference>
<feature type="domain" description="MaoC-like" evidence="2">
    <location>
        <begin position="198"/>
        <end position="265"/>
    </location>
</feature>
<comment type="similarity">
    <text evidence="1">Belongs to the enoyl-CoA hydratase/isomerase family.</text>
</comment>
<gene>
    <name evidence="3" type="ORF">ACIB24_07295</name>
</gene>
<reference evidence="3 4" key="1">
    <citation type="submission" date="2024-10" db="EMBL/GenBank/DDBJ databases">
        <title>The Natural Products Discovery Center: Release of the First 8490 Sequenced Strains for Exploring Actinobacteria Biosynthetic Diversity.</title>
        <authorList>
            <person name="Kalkreuter E."/>
            <person name="Kautsar S.A."/>
            <person name="Yang D."/>
            <person name="Bader C.D."/>
            <person name="Teijaro C.N."/>
            <person name="Fluegel L."/>
            <person name="Davis C.M."/>
            <person name="Simpson J.R."/>
            <person name="Lauterbach L."/>
            <person name="Steele A.D."/>
            <person name="Gui C."/>
            <person name="Meng S."/>
            <person name="Li G."/>
            <person name="Viehrig K."/>
            <person name="Ye F."/>
            <person name="Su P."/>
            <person name="Kiefer A.F."/>
            <person name="Nichols A."/>
            <person name="Cepeda A.J."/>
            <person name="Yan W."/>
            <person name="Fan B."/>
            <person name="Jiang Y."/>
            <person name="Adhikari A."/>
            <person name="Zheng C.-J."/>
            <person name="Schuster L."/>
            <person name="Cowan T.M."/>
            <person name="Smanski M.J."/>
            <person name="Chevrette M.G."/>
            <person name="De Carvalho L.P.S."/>
            <person name="Shen B."/>
        </authorList>
    </citation>
    <scope>NUCLEOTIDE SEQUENCE [LARGE SCALE GENOMIC DNA]</scope>
    <source>
        <strain evidence="3 4">NPDC049639</strain>
    </source>
</reference>
<evidence type="ECO:0000256" key="1">
    <source>
        <dbReference type="ARBA" id="ARBA00005254"/>
    </source>
</evidence>
<dbReference type="EMBL" id="JBITLV010000002">
    <property type="protein sequence ID" value="MFI7586864.1"/>
    <property type="molecule type" value="Genomic_DNA"/>
</dbReference>
<evidence type="ECO:0000313" key="4">
    <source>
        <dbReference type="Proteomes" id="UP001612915"/>
    </source>
</evidence>
<dbReference type="InterPro" id="IPR002539">
    <property type="entry name" value="MaoC-like_dom"/>
</dbReference>
<sequence length="304" mass="32723">MADASEGKKVVELSSAPGALTTYRRAVLQRAHGKDRVPDKVLKLTGVTPELDHVKAYLDVCGGRLTDTLPLLYPHMLGFPLQMSLLTDGDSPFAAMGLVHVLNSATQLKPLPLSAALDVEAEMAAPQLHRRGRTIDLLVRVSIDGELVWHSSSTYLKRESTKGRSEEVAGEGKAEKAVPEALLTKPGPLWRLPSDLGRQYGEVSGDRNPIHMYGLSAKLFGFNSAIAHGMWTAARSLAALEGRVPDAVRNDVEFKQPIPLPGTVEFADDGGIAGAKEIDYVVRARKPRKDGSAKLHLVGSVTAL</sequence>
<organism evidence="3 4">
    <name type="scientific">Spongisporangium articulatum</name>
    <dbReference type="NCBI Taxonomy" id="3362603"/>
    <lineage>
        <taxon>Bacteria</taxon>
        <taxon>Bacillati</taxon>
        <taxon>Actinomycetota</taxon>
        <taxon>Actinomycetes</taxon>
        <taxon>Kineosporiales</taxon>
        <taxon>Kineosporiaceae</taxon>
        <taxon>Spongisporangium</taxon>
    </lineage>
</organism>
<keyword evidence="4" id="KW-1185">Reference proteome</keyword>
<comment type="caution">
    <text evidence="3">The sequence shown here is derived from an EMBL/GenBank/DDBJ whole genome shotgun (WGS) entry which is preliminary data.</text>
</comment>
<dbReference type="PANTHER" id="PTHR43841:SF3">
    <property type="entry name" value="(3R)-HYDROXYACYL-ACP DEHYDRATASE SUBUNIT HADB"/>
    <property type="match status" value="1"/>
</dbReference>
<accession>A0ABW8AKI3</accession>
<dbReference type="SUPFAM" id="SSF54637">
    <property type="entry name" value="Thioesterase/thiol ester dehydrase-isomerase"/>
    <property type="match status" value="2"/>
</dbReference>
<evidence type="ECO:0000259" key="2">
    <source>
        <dbReference type="Pfam" id="PF01575"/>
    </source>
</evidence>
<dbReference type="Proteomes" id="UP001612915">
    <property type="component" value="Unassembled WGS sequence"/>
</dbReference>
<dbReference type="PANTHER" id="PTHR43841">
    <property type="entry name" value="3-HYDROXYACYL-THIOESTER DEHYDRATASE HTDX-RELATED"/>
    <property type="match status" value="1"/>
</dbReference>
<protein>
    <submittedName>
        <fullName evidence="3">MaoC family dehydratase</fullName>
    </submittedName>
</protein>
<name>A0ABW8AKI3_9ACTN</name>
<dbReference type="RefSeq" id="WP_398277412.1">
    <property type="nucleotide sequence ID" value="NZ_JBITLV010000002.1"/>
</dbReference>
<dbReference type="Pfam" id="PF01575">
    <property type="entry name" value="MaoC_dehydratas"/>
    <property type="match status" value="1"/>
</dbReference>